<evidence type="ECO:0000313" key="3">
    <source>
        <dbReference type="Proteomes" id="UP000198584"/>
    </source>
</evidence>
<proteinExistence type="predicted"/>
<evidence type="ECO:0008006" key="4">
    <source>
        <dbReference type="Google" id="ProtNLM"/>
    </source>
</evidence>
<dbReference type="Pfam" id="PF13045">
    <property type="entry name" value="DUF3905"/>
    <property type="match status" value="1"/>
</dbReference>
<name>A0A1H4FV53_9BACI</name>
<gene>
    <name evidence="2" type="ORF">SAMN05421743_112134</name>
</gene>
<dbReference type="Proteomes" id="UP000198584">
    <property type="component" value="Unassembled WGS sequence"/>
</dbReference>
<dbReference type="STRING" id="571932.SAMN05421743_112134"/>
<dbReference type="InterPro" id="IPR024999">
    <property type="entry name" value="DUF3905"/>
</dbReference>
<feature type="region of interest" description="Disordered" evidence="1">
    <location>
        <begin position="1"/>
        <end position="28"/>
    </location>
</feature>
<accession>A0A1H4FV53</accession>
<feature type="compositionally biased region" description="Basic and acidic residues" evidence="1">
    <location>
        <begin position="1"/>
        <end position="11"/>
    </location>
</feature>
<reference evidence="2 3" key="1">
    <citation type="submission" date="2016-10" db="EMBL/GenBank/DDBJ databases">
        <authorList>
            <person name="de Groot N.N."/>
        </authorList>
    </citation>
    <scope>NUCLEOTIDE SEQUENCE [LARGE SCALE GENOMIC DNA]</scope>
    <source>
        <strain evidence="2 3">CCM7597</strain>
    </source>
</reference>
<dbReference type="AlphaFoldDB" id="A0A1H4FV53"/>
<dbReference type="OrthoDB" id="2695269at2"/>
<sequence>MREQNIERQMDEFTSFPHQINAPNVEKKKRKAPFVNPYGVTIGDSYYDSMNSPLNHWSEEIDPAVMSGDEWVHETNDIGWNTSHNRKLMEENYYAKRKNFSHPTHDASYQTD</sequence>
<evidence type="ECO:0000313" key="2">
    <source>
        <dbReference type="EMBL" id="SEB00730.1"/>
    </source>
</evidence>
<evidence type="ECO:0000256" key="1">
    <source>
        <dbReference type="SAM" id="MobiDB-lite"/>
    </source>
</evidence>
<protein>
    <recommendedName>
        <fullName evidence="4">DUF3905 domain-containing protein</fullName>
    </recommendedName>
</protein>
<dbReference type="EMBL" id="FNQR01000012">
    <property type="protein sequence ID" value="SEB00730.1"/>
    <property type="molecule type" value="Genomic_DNA"/>
</dbReference>
<keyword evidence="3" id="KW-1185">Reference proteome</keyword>
<dbReference type="RefSeq" id="WP_037985650.1">
    <property type="nucleotide sequence ID" value="NZ_FNQR01000012.1"/>
</dbReference>
<organism evidence="2 3">
    <name type="scientific">Thalassobacillus cyri</name>
    <dbReference type="NCBI Taxonomy" id="571932"/>
    <lineage>
        <taxon>Bacteria</taxon>
        <taxon>Bacillati</taxon>
        <taxon>Bacillota</taxon>
        <taxon>Bacilli</taxon>
        <taxon>Bacillales</taxon>
        <taxon>Bacillaceae</taxon>
        <taxon>Thalassobacillus</taxon>
    </lineage>
</organism>